<organism evidence="1">
    <name type="scientific">Anguilla anguilla</name>
    <name type="common">European freshwater eel</name>
    <name type="synonym">Muraena anguilla</name>
    <dbReference type="NCBI Taxonomy" id="7936"/>
    <lineage>
        <taxon>Eukaryota</taxon>
        <taxon>Metazoa</taxon>
        <taxon>Chordata</taxon>
        <taxon>Craniata</taxon>
        <taxon>Vertebrata</taxon>
        <taxon>Euteleostomi</taxon>
        <taxon>Actinopterygii</taxon>
        <taxon>Neopterygii</taxon>
        <taxon>Teleostei</taxon>
        <taxon>Anguilliformes</taxon>
        <taxon>Anguillidae</taxon>
        <taxon>Anguilla</taxon>
    </lineage>
</organism>
<evidence type="ECO:0000313" key="1">
    <source>
        <dbReference type="EMBL" id="JAH36272.1"/>
    </source>
</evidence>
<protein>
    <submittedName>
        <fullName evidence="1">Uncharacterized protein</fullName>
    </submittedName>
</protein>
<dbReference type="EMBL" id="GBXM01072305">
    <property type="protein sequence ID" value="JAH36272.1"/>
    <property type="molecule type" value="Transcribed_RNA"/>
</dbReference>
<reference evidence="1" key="1">
    <citation type="submission" date="2014-11" db="EMBL/GenBank/DDBJ databases">
        <authorList>
            <person name="Amaro Gonzalez C."/>
        </authorList>
    </citation>
    <scope>NUCLEOTIDE SEQUENCE</scope>
</reference>
<dbReference type="AlphaFoldDB" id="A0A0E9S503"/>
<proteinExistence type="predicted"/>
<accession>A0A0E9S503</accession>
<sequence>MKGPLSPDSHDSQMCKLVSHTKHINVNLKQFLNKNS</sequence>
<name>A0A0E9S503_ANGAN</name>
<reference evidence="1" key="2">
    <citation type="journal article" date="2015" name="Fish Shellfish Immunol.">
        <title>Early steps in the European eel (Anguilla anguilla)-Vibrio vulnificus interaction in the gills: Role of the RtxA13 toxin.</title>
        <authorList>
            <person name="Callol A."/>
            <person name="Pajuelo D."/>
            <person name="Ebbesson L."/>
            <person name="Teles M."/>
            <person name="MacKenzie S."/>
            <person name="Amaro C."/>
        </authorList>
    </citation>
    <scope>NUCLEOTIDE SEQUENCE</scope>
</reference>